<evidence type="ECO:0000259" key="2">
    <source>
        <dbReference type="Pfam" id="PF13229"/>
    </source>
</evidence>
<evidence type="ECO:0000313" key="6">
    <source>
        <dbReference type="Proteomes" id="UP000677457"/>
    </source>
</evidence>
<reference evidence="3 6" key="2">
    <citation type="submission" date="2021-03" db="EMBL/GenBank/DDBJ databases">
        <title>Whole genome shotgun sequence of Salinispora arenicola NBRC 105043.</title>
        <authorList>
            <person name="Komaki H."/>
            <person name="Tamura T."/>
        </authorList>
    </citation>
    <scope>NUCLEOTIDE SEQUENCE [LARGE SCALE GENOMIC DNA]</scope>
    <source>
        <strain evidence="3 6">NBRC 105043</strain>
    </source>
</reference>
<dbReference type="Pfam" id="PF13229">
    <property type="entry name" value="Beta_helix"/>
    <property type="match status" value="1"/>
</dbReference>
<evidence type="ECO:0000313" key="3">
    <source>
        <dbReference type="EMBL" id="GIM84444.1"/>
    </source>
</evidence>
<dbReference type="GeneID" id="93772908"/>
<dbReference type="Proteomes" id="UP000677457">
    <property type="component" value="Unassembled WGS sequence"/>
</dbReference>
<organism evidence="4 5">
    <name type="scientific">Salinispora arenicola</name>
    <dbReference type="NCBI Taxonomy" id="168697"/>
    <lineage>
        <taxon>Bacteria</taxon>
        <taxon>Bacillati</taxon>
        <taxon>Actinomycetota</taxon>
        <taxon>Actinomycetes</taxon>
        <taxon>Micromonosporales</taxon>
        <taxon>Micromonosporaceae</taxon>
        <taxon>Salinispora</taxon>
    </lineage>
</organism>
<dbReference type="EMBL" id="VFOL01000001">
    <property type="protein sequence ID" value="TQL38524.1"/>
    <property type="molecule type" value="Genomic_DNA"/>
</dbReference>
<protein>
    <submittedName>
        <fullName evidence="4">Parallel beta helix pectate lyase-like protein</fullName>
    </submittedName>
</protein>
<keyword evidence="6" id="KW-1185">Reference proteome</keyword>
<name>A0A542XRT4_SALAC</name>
<dbReference type="GO" id="GO:0016829">
    <property type="term" value="F:lyase activity"/>
    <property type="evidence" value="ECO:0007669"/>
    <property type="project" value="UniProtKB-KW"/>
</dbReference>
<sequence>MSHQGLSTAVPKRLTPVAGAPLWCVATEHGLRGDGVTNDQPALAALVDLLGEGYAADGRARVIYCPPGIYSIRDAGTVWRSGVSLIGAGPAATRFLLSNEGERSAPVPLAFWTTVQHGADRDRHIAEVTFADFEIDGSGVAMTEYSYLAKGLGLQYVVRGVFRNLYIHHTGATGLGCDFLQDTLIEGCVVVGCGRLDNGLQMGGAGIGIGVGGWGEVERCTIANCTTVGNGTNGIFLELQKSYWIPPRGYRIVGCHSQANRFGISDWGADGLVVTSCTLTSNLEAGFDVSANGTASVAGRGGILADCVIDRNIGDGISMGNTPGPYTIRGNRISGNGGYGYHEHDLGNGFRGPSASVVIEGNDLADNALDAIRIDRPMVDAFVVGNRIRDNGRRFAPAVVGSGASVRYGRKSVTDGAATWPPDGHRGKVVEVDGRRAVVACNSDSELTLAEVRPDAVTGWSEDVPPPGSQYRLPDPPVERAGITINAAVDSTTVRGNRVWGTGAATQTYGLWITEHGSCVDGRVEDNDITGNAEEAIRLDTPPLGGRWARNYTDEG</sequence>
<dbReference type="InterPro" id="IPR039448">
    <property type="entry name" value="Beta_helix"/>
</dbReference>
<gene>
    <name evidence="4" type="ORF">FB564_3724</name>
    <name evidence="3" type="ORF">Sar04_17390</name>
</gene>
<evidence type="ECO:0000313" key="5">
    <source>
        <dbReference type="Proteomes" id="UP000315983"/>
    </source>
</evidence>
<dbReference type="InterPro" id="IPR006626">
    <property type="entry name" value="PbH1"/>
</dbReference>
<dbReference type="SUPFAM" id="SSF51126">
    <property type="entry name" value="Pectin lyase-like"/>
    <property type="match status" value="1"/>
</dbReference>
<dbReference type="SMART" id="SM00710">
    <property type="entry name" value="PbH1"/>
    <property type="match status" value="11"/>
</dbReference>
<dbReference type="AlphaFoldDB" id="A0A542XRT4"/>
<reference evidence="4 5" key="1">
    <citation type="submission" date="2019-06" db="EMBL/GenBank/DDBJ databases">
        <title>Sequencing the genomes of 1000 actinobacteria strains.</title>
        <authorList>
            <person name="Klenk H.-P."/>
        </authorList>
    </citation>
    <scope>NUCLEOTIDE SEQUENCE [LARGE SCALE GENOMIC DNA]</scope>
    <source>
        <strain evidence="4 5">DSM 44819</strain>
    </source>
</reference>
<keyword evidence="4" id="KW-0456">Lyase</keyword>
<proteinExistence type="predicted"/>
<dbReference type="InterPro" id="IPR051550">
    <property type="entry name" value="SCF-Subunits/Alg-Epimerases"/>
</dbReference>
<accession>A0A542XRT4</accession>
<dbReference type="RefSeq" id="WP_012182778.1">
    <property type="nucleotide sequence ID" value="NZ_BOQM01000010.1"/>
</dbReference>
<dbReference type="InterPro" id="IPR012334">
    <property type="entry name" value="Pectin_lyas_fold"/>
</dbReference>
<dbReference type="PANTHER" id="PTHR22990:SF15">
    <property type="entry name" value="F-BOX ONLY PROTEIN 10"/>
    <property type="match status" value="1"/>
</dbReference>
<feature type="domain" description="Right handed beta helix" evidence="2">
    <location>
        <begin position="216"/>
        <end position="343"/>
    </location>
</feature>
<evidence type="ECO:0000313" key="4">
    <source>
        <dbReference type="EMBL" id="TQL38524.1"/>
    </source>
</evidence>
<comment type="caution">
    <text evidence="4">The sequence shown here is derived from an EMBL/GenBank/DDBJ whole genome shotgun (WGS) entry which is preliminary data.</text>
</comment>
<dbReference type="OMA" id="RFGISDW"/>
<dbReference type="EMBL" id="BOQM01000010">
    <property type="protein sequence ID" value="GIM84444.1"/>
    <property type="molecule type" value="Genomic_DNA"/>
</dbReference>
<keyword evidence="1" id="KW-0677">Repeat</keyword>
<dbReference type="InterPro" id="IPR011050">
    <property type="entry name" value="Pectin_lyase_fold/virulence"/>
</dbReference>
<dbReference type="Gene3D" id="2.160.20.10">
    <property type="entry name" value="Single-stranded right-handed beta-helix, Pectin lyase-like"/>
    <property type="match status" value="1"/>
</dbReference>
<dbReference type="PANTHER" id="PTHR22990">
    <property type="entry name" value="F-BOX ONLY PROTEIN"/>
    <property type="match status" value="1"/>
</dbReference>
<evidence type="ECO:0000256" key="1">
    <source>
        <dbReference type="ARBA" id="ARBA00022737"/>
    </source>
</evidence>
<dbReference type="Proteomes" id="UP000315983">
    <property type="component" value="Unassembled WGS sequence"/>
</dbReference>